<reference evidence="1" key="1">
    <citation type="submission" date="2022-04" db="EMBL/GenBank/DDBJ databases">
        <title>Genome of the entomopathogenic fungus Entomophthora muscae.</title>
        <authorList>
            <person name="Elya C."/>
            <person name="Lovett B.R."/>
            <person name="Lee E."/>
            <person name="Macias A.M."/>
            <person name="Hajek A.E."/>
            <person name="De Bivort B.L."/>
            <person name="Kasson M.T."/>
            <person name="De Fine Licht H.H."/>
            <person name="Stajich J.E."/>
        </authorList>
    </citation>
    <scope>NUCLEOTIDE SEQUENCE</scope>
    <source>
        <strain evidence="1">Berkeley</strain>
    </source>
</reference>
<evidence type="ECO:0000313" key="1">
    <source>
        <dbReference type="EMBL" id="KAJ9068298.1"/>
    </source>
</evidence>
<accession>A0ACC2T138</accession>
<protein>
    <submittedName>
        <fullName evidence="1">Uncharacterized protein</fullName>
    </submittedName>
</protein>
<proteinExistence type="predicted"/>
<gene>
    <name evidence="1" type="ORF">DSO57_1030225</name>
</gene>
<sequence>MKSDFSKFKKSSCQNHQRVGSLSHPKVTILILSLSSITPKKIRDSKRGKGNQPDTGEPSTCSLQSKDFEEKLAGELPSECEPPLREASDSDISTRKRKASIGQGILEKYSLDNLLMERSRLGEPKLRVSEREIEQLLRDSDDNDSAYEVEDCISLLVNGSENINATEQLKRIIKEDQRDACGPTYRFFHVPNALSYPEFEDDYSFKVYLSTNILQPKRLTETDCRQLCQIVLYHSSSEIVEDTFLVLVNGLRCCPSFKLNLPAFVHGYLKTLGAVTEDEVEEGGIACCKVISRHPQQRSATHLPCRL</sequence>
<comment type="caution">
    <text evidence="1">The sequence shown here is derived from an EMBL/GenBank/DDBJ whole genome shotgun (WGS) entry which is preliminary data.</text>
</comment>
<evidence type="ECO:0000313" key="2">
    <source>
        <dbReference type="Proteomes" id="UP001165960"/>
    </source>
</evidence>
<dbReference type="EMBL" id="QTSX02003756">
    <property type="protein sequence ID" value="KAJ9068298.1"/>
    <property type="molecule type" value="Genomic_DNA"/>
</dbReference>
<organism evidence="1 2">
    <name type="scientific">Entomophthora muscae</name>
    <dbReference type="NCBI Taxonomy" id="34485"/>
    <lineage>
        <taxon>Eukaryota</taxon>
        <taxon>Fungi</taxon>
        <taxon>Fungi incertae sedis</taxon>
        <taxon>Zoopagomycota</taxon>
        <taxon>Entomophthoromycotina</taxon>
        <taxon>Entomophthoromycetes</taxon>
        <taxon>Entomophthorales</taxon>
        <taxon>Entomophthoraceae</taxon>
        <taxon>Entomophthora</taxon>
    </lineage>
</organism>
<dbReference type="Proteomes" id="UP001165960">
    <property type="component" value="Unassembled WGS sequence"/>
</dbReference>
<keyword evidence="2" id="KW-1185">Reference proteome</keyword>
<name>A0ACC2T138_9FUNG</name>